<proteinExistence type="predicted"/>
<evidence type="ECO:0000313" key="3">
    <source>
        <dbReference type="EMBL" id="CDS94530.1"/>
    </source>
</evidence>
<dbReference type="AlphaFoldDB" id="A0A069AFA4"/>
<evidence type="ECO:0000313" key="2">
    <source>
        <dbReference type="EMBL" id="CDS89398.1"/>
    </source>
</evidence>
<reference evidence="2" key="1">
    <citation type="submission" date="2014-07" db="EMBL/GenBank/DDBJ databases">
        <authorList>
            <person name="Monot Marc"/>
        </authorList>
    </citation>
    <scope>NUCLEOTIDE SEQUENCE</scope>
    <source>
        <strain evidence="3">7032989</strain>
        <strain evidence="2">7032994</strain>
    </source>
</reference>
<dbReference type="GO" id="GO:0005524">
    <property type="term" value="F:ATP binding"/>
    <property type="evidence" value="ECO:0007669"/>
    <property type="project" value="UniProtKB-KW"/>
</dbReference>
<keyword evidence="1" id="KW-0067">ATP-binding</keyword>
<keyword evidence="1" id="KW-0547">Nucleotide-binding</keyword>
<gene>
    <name evidence="3" type="ORF">BN1095_20040</name>
    <name evidence="1" type="ORF">BN1096_700160</name>
    <name evidence="2" type="ORF">BN1097_710160</name>
</gene>
<organism evidence="2">
    <name type="scientific">Clostridioides difficile</name>
    <name type="common">Peptoclostridium difficile</name>
    <dbReference type="NCBI Taxonomy" id="1496"/>
    <lineage>
        <taxon>Bacteria</taxon>
        <taxon>Bacillati</taxon>
        <taxon>Bacillota</taxon>
        <taxon>Clostridia</taxon>
        <taxon>Peptostreptococcales</taxon>
        <taxon>Peptostreptococcaceae</taxon>
        <taxon>Clostridioides</taxon>
    </lineage>
</organism>
<dbReference type="EMBL" id="LK932525">
    <property type="protein sequence ID" value="CDS88795.1"/>
    <property type="molecule type" value="Genomic_DNA"/>
</dbReference>
<protein>
    <submittedName>
        <fullName evidence="1">Bacitracin export ATP-binding protein BceA</fullName>
    </submittedName>
</protein>
<accession>A0A069AFA4</accession>
<dbReference type="EMBL" id="LK932411">
    <property type="protein sequence ID" value="CDS89398.1"/>
    <property type="molecule type" value="Genomic_DNA"/>
</dbReference>
<sequence>MLTNDAFIASYTHRNLFIKYRKIFIELARRTDSIKESFNRIIEEIAIIRGDDNNVF</sequence>
<dbReference type="EMBL" id="LK932849">
    <property type="protein sequence ID" value="CDS94530.1"/>
    <property type="molecule type" value="Genomic_DNA"/>
</dbReference>
<dbReference type="RefSeq" id="WP_003439838.1">
    <property type="nucleotide sequence ID" value="NZ_BBYB01000112.1"/>
</dbReference>
<evidence type="ECO:0000313" key="1">
    <source>
        <dbReference type="EMBL" id="CDS88795.1"/>
    </source>
</evidence>
<name>A0A069AFA4_CLODI</name>